<feature type="transmembrane region" description="Helical" evidence="6">
    <location>
        <begin position="456"/>
        <end position="475"/>
    </location>
</feature>
<protein>
    <submittedName>
        <fullName evidence="7">NCS1 family nucleobase:cation symporter-1</fullName>
    </submittedName>
</protein>
<evidence type="ECO:0000256" key="5">
    <source>
        <dbReference type="ARBA" id="ARBA00023136"/>
    </source>
</evidence>
<feature type="transmembrane region" description="Helical" evidence="6">
    <location>
        <begin position="244"/>
        <end position="262"/>
    </location>
</feature>
<feature type="transmembrane region" description="Helical" evidence="6">
    <location>
        <begin position="487"/>
        <end position="509"/>
    </location>
</feature>
<dbReference type="GO" id="GO:0015205">
    <property type="term" value="F:nucleobase transmembrane transporter activity"/>
    <property type="evidence" value="ECO:0007669"/>
    <property type="project" value="TreeGrafter"/>
</dbReference>
<dbReference type="InParanoid" id="A0A1Y2F4X7"/>
<dbReference type="AlphaFoldDB" id="A0A1Y2F4X7"/>
<gene>
    <name evidence="7" type="ORF">BCR35DRAFT_291955</name>
</gene>
<organism evidence="7 8">
    <name type="scientific">Leucosporidium creatinivorum</name>
    <dbReference type="NCBI Taxonomy" id="106004"/>
    <lineage>
        <taxon>Eukaryota</taxon>
        <taxon>Fungi</taxon>
        <taxon>Dikarya</taxon>
        <taxon>Basidiomycota</taxon>
        <taxon>Pucciniomycotina</taxon>
        <taxon>Microbotryomycetes</taxon>
        <taxon>Leucosporidiales</taxon>
        <taxon>Leucosporidium</taxon>
    </lineage>
</organism>
<evidence type="ECO:0000256" key="6">
    <source>
        <dbReference type="SAM" id="Phobius"/>
    </source>
</evidence>
<comment type="subcellular location">
    <subcellularLocation>
        <location evidence="1">Membrane</location>
        <topology evidence="1">Multi-pass membrane protein</topology>
    </subcellularLocation>
</comment>
<evidence type="ECO:0000256" key="3">
    <source>
        <dbReference type="ARBA" id="ARBA00022692"/>
    </source>
</evidence>
<name>A0A1Y2F4X7_9BASI</name>
<keyword evidence="3 6" id="KW-0812">Transmembrane</keyword>
<dbReference type="InterPro" id="IPR001248">
    <property type="entry name" value="Pur-cyt_permease"/>
</dbReference>
<dbReference type="GO" id="GO:0005886">
    <property type="term" value="C:plasma membrane"/>
    <property type="evidence" value="ECO:0007669"/>
    <property type="project" value="TreeGrafter"/>
</dbReference>
<comment type="caution">
    <text evidence="7">The sequence shown here is derived from an EMBL/GenBank/DDBJ whole genome shotgun (WGS) entry which is preliminary data.</text>
</comment>
<feature type="transmembrane region" description="Helical" evidence="6">
    <location>
        <begin position="81"/>
        <end position="104"/>
    </location>
</feature>
<feature type="transmembrane region" description="Helical" evidence="6">
    <location>
        <begin position="336"/>
        <end position="356"/>
    </location>
</feature>
<dbReference type="PANTHER" id="PTHR30618:SF15">
    <property type="entry name" value="NICOTINAMIDE RIBOSIDE TRANSPORTER 1-RELATED"/>
    <property type="match status" value="1"/>
</dbReference>
<evidence type="ECO:0000256" key="1">
    <source>
        <dbReference type="ARBA" id="ARBA00004141"/>
    </source>
</evidence>
<comment type="similarity">
    <text evidence="2">Belongs to the purine-cytosine permease (2.A.39) family.</text>
</comment>
<feature type="transmembrane region" description="Helical" evidence="6">
    <location>
        <begin position="282"/>
        <end position="307"/>
    </location>
</feature>
<feature type="transmembrane region" description="Helical" evidence="6">
    <location>
        <begin position="125"/>
        <end position="145"/>
    </location>
</feature>
<dbReference type="OrthoDB" id="2018619at2759"/>
<dbReference type="PANTHER" id="PTHR30618">
    <property type="entry name" value="NCS1 FAMILY PURINE/PYRIMIDINE TRANSPORTER"/>
    <property type="match status" value="1"/>
</dbReference>
<evidence type="ECO:0000256" key="4">
    <source>
        <dbReference type="ARBA" id="ARBA00022989"/>
    </source>
</evidence>
<reference evidence="7 8" key="1">
    <citation type="submission" date="2016-07" db="EMBL/GenBank/DDBJ databases">
        <title>Pervasive Adenine N6-methylation of Active Genes in Fungi.</title>
        <authorList>
            <consortium name="DOE Joint Genome Institute"/>
            <person name="Mondo S.J."/>
            <person name="Dannebaum R.O."/>
            <person name="Kuo R.C."/>
            <person name="Labutti K."/>
            <person name="Haridas S."/>
            <person name="Kuo A."/>
            <person name="Salamov A."/>
            <person name="Ahrendt S.R."/>
            <person name="Lipzen A."/>
            <person name="Sullivan W."/>
            <person name="Andreopoulos W.B."/>
            <person name="Clum A."/>
            <person name="Lindquist E."/>
            <person name="Daum C."/>
            <person name="Ramamoorthy G.K."/>
            <person name="Gryganskyi A."/>
            <person name="Culley D."/>
            <person name="Magnuson J.K."/>
            <person name="James T.Y."/>
            <person name="O'Malley M.A."/>
            <person name="Stajich J.E."/>
            <person name="Spatafora J.W."/>
            <person name="Visel A."/>
            <person name="Grigoriev I.V."/>
        </authorList>
    </citation>
    <scope>NUCLEOTIDE SEQUENCE [LARGE SCALE GENOMIC DNA]</scope>
    <source>
        <strain evidence="7 8">62-1032</strain>
    </source>
</reference>
<dbReference type="CDD" id="cd11482">
    <property type="entry name" value="SLC-NCS1sbd_NRT1-like"/>
    <property type="match status" value="1"/>
</dbReference>
<feature type="transmembrane region" description="Helical" evidence="6">
    <location>
        <begin position="401"/>
        <end position="426"/>
    </location>
</feature>
<keyword evidence="8" id="KW-1185">Reference proteome</keyword>
<keyword evidence="4 6" id="KW-1133">Transmembrane helix</keyword>
<feature type="transmembrane region" description="Helical" evidence="6">
    <location>
        <begin position="53"/>
        <end position="75"/>
    </location>
</feature>
<dbReference type="InterPro" id="IPR045225">
    <property type="entry name" value="Uracil/uridine/allantoin_perm"/>
</dbReference>
<keyword evidence="5 6" id="KW-0472">Membrane</keyword>
<evidence type="ECO:0000256" key="2">
    <source>
        <dbReference type="ARBA" id="ARBA00008974"/>
    </source>
</evidence>
<evidence type="ECO:0000313" key="7">
    <source>
        <dbReference type="EMBL" id="ORY77985.1"/>
    </source>
</evidence>
<dbReference type="Pfam" id="PF02133">
    <property type="entry name" value="Transp_cyt_pur"/>
    <property type="match status" value="1"/>
</dbReference>
<evidence type="ECO:0000313" key="8">
    <source>
        <dbReference type="Proteomes" id="UP000193467"/>
    </source>
</evidence>
<dbReference type="EMBL" id="MCGR01000030">
    <property type="protein sequence ID" value="ORY77985.1"/>
    <property type="molecule type" value="Genomic_DNA"/>
</dbReference>
<dbReference type="Proteomes" id="UP000193467">
    <property type="component" value="Unassembled WGS sequence"/>
</dbReference>
<feature type="transmembrane region" description="Helical" evidence="6">
    <location>
        <begin position="204"/>
        <end position="224"/>
    </location>
</feature>
<dbReference type="Gene3D" id="1.10.4160.10">
    <property type="entry name" value="Hydantoin permease"/>
    <property type="match status" value="1"/>
</dbReference>
<sequence>METGSAPLKARSWAKRLECPIDEDADYVNDRWTNRDLIPIPPERRTYGIASFAIYWLVSGACISAYSTGSSLLAYGLTAQQSMACVVVGGVIAGLLSVACGWMGERHHIGFTCASRFSWGMRGSYFPVLIRVFTSIWWFGIQSYWGGQAVRVMLGAIIPGLAHMKNTIPLSSHIETKDLIGLLIWYAMYIPFVLIPPERLQRPFAISSAMFMATLVGLLIWSVHTTGGGGPLFHTVNTAQNTSWSIMYGITSILGSWGSGTLGQNDWTRYANRRYAPTLSQLVAAPVTITVTALLGVIITSASSSILTEQTTLLWSPITLLAAIQEHYGSSPRVRAAVFFGGLGCSVSQLSINVVLNSVSAGMDMAGLAPRWINIRRGAYILALFGIVSNPWQILATAATFLAVISGLGALLAPMTGIMLADYFVVRKQTLKMEDLYIGSADSIYWFDFGFNWRALVAWAIGTVVIFPGFIMVLIDSTNDNTWVRLFNMSFLVGVALGFVAFWAICAVFPPPNLGEGVRSQDEAMVFGHKSGLSSIQSAREGSSDDIKNAV</sequence>
<accession>A0A1Y2F4X7</accession>
<feature type="transmembrane region" description="Helical" evidence="6">
    <location>
        <begin position="179"/>
        <end position="197"/>
    </location>
</feature>
<proteinExistence type="inferred from homology"/>
<feature type="transmembrane region" description="Helical" evidence="6">
    <location>
        <begin position="377"/>
        <end position="395"/>
    </location>
</feature>